<dbReference type="AlphaFoldDB" id="A0A1C7M907"/>
<dbReference type="EMBL" id="LUGG01000007">
    <property type="protein sequence ID" value="OBZ73400.1"/>
    <property type="molecule type" value="Genomic_DNA"/>
</dbReference>
<gene>
    <name evidence="1" type="ORF">A0H81_07287</name>
</gene>
<proteinExistence type="predicted"/>
<dbReference type="Proteomes" id="UP000092993">
    <property type="component" value="Unassembled WGS sequence"/>
</dbReference>
<accession>A0A1C7M907</accession>
<evidence type="ECO:0000313" key="2">
    <source>
        <dbReference type="Proteomes" id="UP000092993"/>
    </source>
</evidence>
<comment type="caution">
    <text evidence="1">The sequence shown here is derived from an EMBL/GenBank/DDBJ whole genome shotgun (WGS) entry which is preliminary data.</text>
</comment>
<sequence>MVSDPPVSIMTLRLPHAPELLLFKFFTGALECTTTSHHLTRDRFTKFDHINWRLDKDALGVILSSSDITNGTSRALTRTRLNLDILVLRSLRRL</sequence>
<reference evidence="1 2" key="1">
    <citation type="submission" date="2016-03" db="EMBL/GenBank/DDBJ databases">
        <title>Whole genome sequencing of Grifola frondosa 9006-11.</title>
        <authorList>
            <person name="Min B."/>
            <person name="Park H."/>
            <person name="Kim J.-G."/>
            <person name="Cho H."/>
            <person name="Oh Y.-L."/>
            <person name="Kong W.-S."/>
            <person name="Choi I.-G."/>
        </authorList>
    </citation>
    <scope>NUCLEOTIDE SEQUENCE [LARGE SCALE GENOMIC DNA]</scope>
    <source>
        <strain evidence="1 2">9006-11</strain>
    </source>
</reference>
<organism evidence="1 2">
    <name type="scientific">Grifola frondosa</name>
    <name type="common">Maitake</name>
    <name type="synonym">Polyporus frondosus</name>
    <dbReference type="NCBI Taxonomy" id="5627"/>
    <lineage>
        <taxon>Eukaryota</taxon>
        <taxon>Fungi</taxon>
        <taxon>Dikarya</taxon>
        <taxon>Basidiomycota</taxon>
        <taxon>Agaricomycotina</taxon>
        <taxon>Agaricomycetes</taxon>
        <taxon>Polyporales</taxon>
        <taxon>Grifolaceae</taxon>
        <taxon>Grifola</taxon>
    </lineage>
</organism>
<name>A0A1C7M907_GRIFR</name>
<keyword evidence="2" id="KW-1185">Reference proteome</keyword>
<protein>
    <submittedName>
        <fullName evidence="1">Uncharacterized protein</fullName>
    </submittedName>
</protein>
<evidence type="ECO:0000313" key="1">
    <source>
        <dbReference type="EMBL" id="OBZ73400.1"/>
    </source>
</evidence>